<keyword evidence="8" id="KW-1185">Reference proteome</keyword>
<dbReference type="InterPro" id="IPR038588">
    <property type="entry name" value="XS_domain_sf"/>
</dbReference>
<evidence type="ECO:0000313" key="8">
    <source>
        <dbReference type="Proteomes" id="UP000238479"/>
    </source>
</evidence>
<evidence type="ECO:0000256" key="1">
    <source>
        <dbReference type="ARBA" id="ARBA00023054"/>
    </source>
</evidence>
<keyword evidence="1" id="KW-0175">Coiled coil</keyword>
<evidence type="ECO:0000256" key="2">
    <source>
        <dbReference type="ARBA" id="ARBA00023158"/>
    </source>
</evidence>
<evidence type="ECO:0000259" key="6">
    <source>
        <dbReference type="Pfam" id="PF03470"/>
    </source>
</evidence>
<dbReference type="EMBL" id="PDCK01000043">
    <property type="protein sequence ID" value="PRQ34096.1"/>
    <property type="molecule type" value="Genomic_DNA"/>
</dbReference>
<dbReference type="CDD" id="cd12266">
    <property type="entry name" value="RRM_like_XS"/>
    <property type="match status" value="1"/>
</dbReference>
<evidence type="ECO:0000256" key="3">
    <source>
        <dbReference type="SAM" id="MobiDB-lite"/>
    </source>
</evidence>
<dbReference type="AlphaFoldDB" id="A0A2P6QIU1"/>
<proteinExistence type="predicted"/>
<dbReference type="InterPro" id="IPR005380">
    <property type="entry name" value="XS_domain"/>
</dbReference>
<dbReference type="OMA" id="MKGALQV"/>
<name>A0A2P6QIU1_ROSCH</name>
<reference evidence="7 8" key="1">
    <citation type="journal article" date="2018" name="Nat. Genet.">
        <title>The Rosa genome provides new insights in the design of modern roses.</title>
        <authorList>
            <person name="Bendahmane M."/>
        </authorList>
    </citation>
    <scope>NUCLEOTIDE SEQUENCE [LARGE SCALE GENOMIC DNA]</scope>
    <source>
        <strain evidence="8">cv. Old Blush</strain>
    </source>
</reference>
<comment type="caution">
    <text evidence="7">The sequence shown here is derived from an EMBL/GenBank/DDBJ whole genome shotgun (WGS) entry which is preliminary data.</text>
</comment>
<feature type="region of interest" description="Disordered" evidence="3">
    <location>
        <begin position="105"/>
        <end position="171"/>
    </location>
</feature>
<dbReference type="Gramene" id="PRQ34096">
    <property type="protein sequence ID" value="PRQ34096"/>
    <property type="gene ID" value="RchiOBHm_Chr5g0065061"/>
</dbReference>
<evidence type="ECO:0000259" key="5">
    <source>
        <dbReference type="Pfam" id="PF03469"/>
    </source>
</evidence>
<protein>
    <submittedName>
        <fullName evidence="7">Putative XS domain-containing protein</fullName>
    </submittedName>
</protein>
<dbReference type="Pfam" id="PF03469">
    <property type="entry name" value="XH"/>
    <property type="match status" value="1"/>
</dbReference>
<dbReference type="InterPro" id="IPR005381">
    <property type="entry name" value="Znf-XS_domain"/>
</dbReference>
<dbReference type="OrthoDB" id="1892195at2759"/>
<organism evidence="7 8">
    <name type="scientific">Rosa chinensis</name>
    <name type="common">China rose</name>
    <dbReference type="NCBI Taxonomy" id="74649"/>
    <lineage>
        <taxon>Eukaryota</taxon>
        <taxon>Viridiplantae</taxon>
        <taxon>Streptophyta</taxon>
        <taxon>Embryophyta</taxon>
        <taxon>Tracheophyta</taxon>
        <taxon>Spermatophyta</taxon>
        <taxon>Magnoliopsida</taxon>
        <taxon>eudicotyledons</taxon>
        <taxon>Gunneridae</taxon>
        <taxon>Pentapetalae</taxon>
        <taxon>rosids</taxon>
        <taxon>fabids</taxon>
        <taxon>Rosales</taxon>
        <taxon>Rosaceae</taxon>
        <taxon>Rosoideae</taxon>
        <taxon>Rosoideae incertae sedis</taxon>
        <taxon>Rosa</taxon>
    </lineage>
</organism>
<dbReference type="PANTHER" id="PTHR21596">
    <property type="entry name" value="RIBONUCLEASE P SUBUNIT P38"/>
    <property type="match status" value="1"/>
</dbReference>
<feature type="compositionally biased region" description="Basic and acidic residues" evidence="3">
    <location>
        <begin position="124"/>
        <end position="139"/>
    </location>
</feature>
<dbReference type="Pfam" id="PF03468">
    <property type="entry name" value="XS"/>
    <property type="match status" value="1"/>
</dbReference>
<dbReference type="InterPro" id="IPR005379">
    <property type="entry name" value="FDM1-5/IDN2_XH"/>
</dbReference>
<gene>
    <name evidence="7" type="ORF">RchiOBHm_Chr5g0065061</name>
</gene>
<dbReference type="Proteomes" id="UP000238479">
    <property type="component" value="Chromosome 5"/>
</dbReference>
<dbReference type="InterPro" id="IPR045177">
    <property type="entry name" value="FDM1-5/IDN2"/>
</dbReference>
<dbReference type="Gene3D" id="3.30.70.2890">
    <property type="entry name" value="XS domain"/>
    <property type="match status" value="1"/>
</dbReference>
<feature type="domain" description="XS" evidence="4">
    <location>
        <begin position="179"/>
        <end position="290"/>
    </location>
</feature>
<feature type="region of interest" description="Disordered" evidence="3">
    <location>
        <begin position="395"/>
        <end position="438"/>
    </location>
</feature>
<keyword evidence="2" id="KW-0943">RNA-mediated gene silencing</keyword>
<dbReference type="Pfam" id="PF03470">
    <property type="entry name" value="zf-XS"/>
    <property type="match status" value="1"/>
</dbReference>
<dbReference type="PANTHER" id="PTHR21596:SF23">
    <property type="entry name" value="FACTOR OF DNA METHYLATION 4"/>
    <property type="match status" value="1"/>
</dbReference>
<dbReference type="GO" id="GO:0080188">
    <property type="term" value="P:gene silencing by siRNA-directed DNA methylation"/>
    <property type="evidence" value="ECO:0007669"/>
    <property type="project" value="InterPro"/>
</dbReference>
<evidence type="ECO:0000259" key="4">
    <source>
        <dbReference type="Pfam" id="PF03468"/>
    </source>
</evidence>
<evidence type="ECO:0000313" key="7">
    <source>
        <dbReference type="EMBL" id="PRQ34096.1"/>
    </source>
</evidence>
<dbReference type="STRING" id="74649.A0A2P6QIU1"/>
<feature type="domain" description="Zinc finger-XS" evidence="6">
    <location>
        <begin position="42"/>
        <end position="83"/>
    </location>
</feature>
<feature type="domain" description="Factor of DNA methylation 1-5/IDN2" evidence="5">
    <location>
        <begin position="567"/>
        <end position="696"/>
    </location>
</feature>
<sequence length="701" mass="82154">MSHRSKEEKDKWSDFKYYEDKYYNELKKGSYKIKNSDSTYRCPFCHEKRRQSYQLRELSRHASSIGRGSHSRGIKDEAKHWALKSYIDKYVAVKSRLESADKIERPRELAPKVGGPEQSAVKLEGPRDPAPKREREPAPIRELPIEPAPKRERHLEPAPQTESPIDSATKIESSRLNDDKLFVWPVMGILANIKTEFKGGKHVGESGSKMKAELTAKGFNPVRVHPLWNFRGHSGFAIVEFENNWEGFNNGMSFEKSFEVERHGKRDYNLMRNKGDQLYGWVARDDDYNSRSIVSDYLCKNGDLKTVSGQQAEEHRKTTKLVSNLKNTLEIKNSHLEEMQNKYHKTANSLNKVVLERDAILKAFNDEREKREQMEKEQLSRILRDHEKAAVQLENQKKELERREKQLQQRRAQNDSERRKLHHDRQMNARATLEQKKADENMLRLAEEQKNQKEELRKKVIQLEKELEKKQALELEIEQMRGALKTMKHMDEDEDEDMDAKKKIDEIEQNLEEKEQEYDAVEALHQALVVKERRNNDEVQEARKELVNGLWDSTSQGNKTRVLIGVKRMGDLDVRPFQIAIKNRYSKKEADVKTLEVCSLWETYLADPNWHPFKIITDKEGHFKEIIDEEDEKLAGLKNELGDEVVQAVVTAMMELNEYNPSGRYSVKELWNYKEGRKAILKEGASYILKQWKLQKGRRRN</sequence>
<accession>A0A2P6QIU1</accession>
<feature type="compositionally biased region" description="Basic and acidic residues" evidence="3">
    <location>
        <begin position="395"/>
        <end position="418"/>
    </location>
</feature>